<organism evidence="3 4">
    <name type="scientific">Candidatus Staskawiczbacteria bacterium RIFCSPHIGHO2_12_FULL_38_11</name>
    <dbReference type="NCBI Taxonomy" id="1802209"/>
    <lineage>
        <taxon>Bacteria</taxon>
        <taxon>Candidatus Staskawicziibacteriota</taxon>
    </lineage>
</organism>
<comment type="caution">
    <text evidence="3">The sequence shown here is derived from an EMBL/GenBank/DDBJ whole genome shotgun (WGS) entry which is preliminary data.</text>
</comment>
<feature type="region of interest" description="Disordered" evidence="2">
    <location>
        <begin position="1"/>
        <end position="33"/>
    </location>
</feature>
<dbReference type="SUPFAM" id="SSF46565">
    <property type="entry name" value="Chaperone J-domain"/>
    <property type="match status" value="1"/>
</dbReference>
<proteinExistence type="predicted"/>
<feature type="compositionally biased region" description="Basic and acidic residues" evidence="2">
    <location>
        <begin position="217"/>
        <end position="240"/>
    </location>
</feature>
<gene>
    <name evidence="3" type="ORF">A3F47_00585</name>
</gene>
<feature type="coiled-coil region" evidence="1">
    <location>
        <begin position="572"/>
        <end position="611"/>
    </location>
</feature>
<dbReference type="Gene3D" id="1.10.287.110">
    <property type="entry name" value="DnaJ domain"/>
    <property type="match status" value="1"/>
</dbReference>
<dbReference type="InterPro" id="IPR036869">
    <property type="entry name" value="J_dom_sf"/>
</dbReference>
<evidence type="ECO:0000256" key="2">
    <source>
        <dbReference type="SAM" id="MobiDB-lite"/>
    </source>
</evidence>
<reference evidence="3 4" key="1">
    <citation type="journal article" date="2016" name="Nat. Commun.">
        <title>Thousands of microbial genomes shed light on interconnected biogeochemical processes in an aquifer system.</title>
        <authorList>
            <person name="Anantharaman K."/>
            <person name="Brown C.T."/>
            <person name="Hug L.A."/>
            <person name="Sharon I."/>
            <person name="Castelle C.J."/>
            <person name="Probst A.J."/>
            <person name="Thomas B.C."/>
            <person name="Singh A."/>
            <person name="Wilkins M.J."/>
            <person name="Karaoz U."/>
            <person name="Brodie E.L."/>
            <person name="Williams K.H."/>
            <person name="Hubbard S.S."/>
            <person name="Banfield J.F."/>
        </authorList>
    </citation>
    <scope>NUCLEOTIDE SEQUENCE [LARGE SCALE GENOMIC DNA]</scope>
</reference>
<accession>A0A1G2I8K8</accession>
<name>A0A1G2I8K8_9BACT</name>
<sequence length="631" mass="71731">MAKAEQQPNTEETLKPEIGTNETISDTDLPLDTKETVSDVDIKKVNKENKLPNFYDVLEIDSTLGKKQIKKQAQESYDKKYEEIMAKKDTGEINEEEAAKMIQKLVDAKDNLLDNKKREKYNAIIKEQEATLPLTPKAEIKPAKSPSTEKDRAINLKIQKAEENIDKAVEAKGKEQEVVREVLDRIIAKEEKAREADIENYKRIRDYGAVRKSQASKKIENQQEERAFGEGVLEEKKSEALPNPEVEKVENFLNKAKGNAERILDEVKNKQEADVDLLKKYLKNEDDKAEIVSTKGRLTDKRKDHLINQCEAVLEIISERFDLLKKGNLDEKELIALRSKISGDTIKQKIVERKEKENLNAKQAAMENAPEVAPAIENKTKEDDASKAEKIRKLKEEIIKPSLKIEDANNFTELVEILSIQKETERFKKEKSKIESFIAHTKAIESAAERGDKKSVEDLIKRIKKESALKSKIIQLAQEATIPTVEVKEVPAYETISGVADETQITKKEKTRSFKGEMTGVIAGSLESKPLKGAKSWWKENAPSWLGGDKKEIKASKFIKKLKDENSFDEFYERLDKKISAAKTEKAKNNLEKLKSTIKDNEELIKNNDDKWIANSDLINGVALLLNSIKF</sequence>
<feature type="compositionally biased region" description="Polar residues" evidence="2">
    <location>
        <begin position="1"/>
        <end position="11"/>
    </location>
</feature>
<evidence type="ECO:0000313" key="3">
    <source>
        <dbReference type="EMBL" id="OGZ71025.1"/>
    </source>
</evidence>
<evidence type="ECO:0000313" key="4">
    <source>
        <dbReference type="Proteomes" id="UP000179214"/>
    </source>
</evidence>
<feature type="region of interest" description="Disordered" evidence="2">
    <location>
        <begin position="212"/>
        <end position="240"/>
    </location>
</feature>
<evidence type="ECO:0000256" key="1">
    <source>
        <dbReference type="SAM" id="Coils"/>
    </source>
</evidence>
<evidence type="ECO:0008006" key="5">
    <source>
        <dbReference type="Google" id="ProtNLM"/>
    </source>
</evidence>
<dbReference type="EMBL" id="MHOV01000001">
    <property type="protein sequence ID" value="OGZ71025.1"/>
    <property type="molecule type" value="Genomic_DNA"/>
</dbReference>
<dbReference type="Proteomes" id="UP000179214">
    <property type="component" value="Unassembled WGS sequence"/>
</dbReference>
<keyword evidence="1" id="KW-0175">Coiled coil</keyword>
<dbReference type="AlphaFoldDB" id="A0A1G2I8K8"/>
<protein>
    <recommendedName>
        <fullName evidence="5">J domain-containing protein</fullName>
    </recommendedName>
</protein>